<keyword evidence="2" id="KW-1185">Reference proteome</keyword>
<dbReference type="Proteomes" id="UP000828390">
    <property type="component" value="Unassembled WGS sequence"/>
</dbReference>
<comment type="caution">
    <text evidence="1">The sequence shown here is derived from an EMBL/GenBank/DDBJ whole genome shotgun (WGS) entry which is preliminary data.</text>
</comment>
<protein>
    <submittedName>
        <fullName evidence="1">Uncharacterized protein</fullName>
    </submittedName>
</protein>
<reference evidence="1" key="2">
    <citation type="submission" date="2020-11" db="EMBL/GenBank/DDBJ databases">
        <authorList>
            <person name="McCartney M.A."/>
            <person name="Auch B."/>
            <person name="Kono T."/>
            <person name="Mallez S."/>
            <person name="Becker A."/>
            <person name="Gohl D.M."/>
            <person name="Silverstein K.A.T."/>
            <person name="Koren S."/>
            <person name="Bechman K.B."/>
            <person name="Herman A."/>
            <person name="Abrahante J.E."/>
            <person name="Garbe J."/>
        </authorList>
    </citation>
    <scope>NUCLEOTIDE SEQUENCE</scope>
    <source>
        <strain evidence="1">Duluth1</strain>
        <tissue evidence="1">Whole animal</tissue>
    </source>
</reference>
<reference evidence="1" key="1">
    <citation type="journal article" date="2019" name="bioRxiv">
        <title>The Genome of the Zebra Mussel, Dreissena polymorpha: A Resource for Invasive Species Research.</title>
        <authorList>
            <person name="McCartney M.A."/>
            <person name="Auch B."/>
            <person name="Kono T."/>
            <person name="Mallez S."/>
            <person name="Zhang Y."/>
            <person name="Obille A."/>
            <person name="Becker A."/>
            <person name="Abrahante J.E."/>
            <person name="Garbe J."/>
            <person name="Badalamenti J.P."/>
            <person name="Herman A."/>
            <person name="Mangelson H."/>
            <person name="Liachko I."/>
            <person name="Sullivan S."/>
            <person name="Sone E.D."/>
            <person name="Koren S."/>
            <person name="Silverstein K.A.T."/>
            <person name="Beckman K.B."/>
            <person name="Gohl D.M."/>
        </authorList>
    </citation>
    <scope>NUCLEOTIDE SEQUENCE</scope>
    <source>
        <strain evidence="1">Duluth1</strain>
        <tissue evidence="1">Whole animal</tissue>
    </source>
</reference>
<gene>
    <name evidence="1" type="ORF">DPMN_082576</name>
</gene>
<sequence length="91" mass="10357">MKLLSAIRSHMKIKVLKTIFETVYGQCAIVHITAWKAVQRALRGRFLVDKADELYSFLLRGVKTLADATCIEILIKIETVTEMKTHELAQP</sequence>
<evidence type="ECO:0000313" key="1">
    <source>
        <dbReference type="EMBL" id="KAH3695120.1"/>
    </source>
</evidence>
<accession>A0A9D3Y7T7</accession>
<name>A0A9D3Y7T7_DREPO</name>
<organism evidence="1 2">
    <name type="scientific">Dreissena polymorpha</name>
    <name type="common">Zebra mussel</name>
    <name type="synonym">Mytilus polymorpha</name>
    <dbReference type="NCBI Taxonomy" id="45954"/>
    <lineage>
        <taxon>Eukaryota</taxon>
        <taxon>Metazoa</taxon>
        <taxon>Spiralia</taxon>
        <taxon>Lophotrochozoa</taxon>
        <taxon>Mollusca</taxon>
        <taxon>Bivalvia</taxon>
        <taxon>Autobranchia</taxon>
        <taxon>Heteroconchia</taxon>
        <taxon>Euheterodonta</taxon>
        <taxon>Imparidentia</taxon>
        <taxon>Neoheterodontei</taxon>
        <taxon>Myida</taxon>
        <taxon>Dreissenoidea</taxon>
        <taxon>Dreissenidae</taxon>
        <taxon>Dreissena</taxon>
    </lineage>
</organism>
<dbReference type="EMBL" id="JAIWYP010000016">
    <property type="protein sequence ID" value="KAH3695120.1"/>
    <property type="molecule type" value="Genomic_DNA"/>
</dbReference>
<evidence type="ECO:0000313" key="2">
    <source>
        <dbReference type="Proteomes" id="UP000828390"/>
    </source>
</evidence>
<dbReference type="AlphaFoldDB" id="A0A9D3Y7T7"/>
<proteinExistence type="predicted"/>